<organism evidence="2 3">
    <name type="scientific">Mycobacterium gallinarum</name>
    <dbReference type="NCBI Taxonomy" id="39689"/>
    <lineage>
        <taxon>Bacteria</taxon>
        <taxon>Bacillati</taxon>
        <taxon>Actinomycetota</taxon>
        <taxon>Actinomycetes</taxon>
        <taxon>Mycobacteriales</taxon>
        <taxon>Mycobacteriaceae</taxon>
        <taxon>Mycobacterium</taxon>
    </lineage>
</organism>
<proteinExistence type="predicted"/>
<dbReference type="EMBL" id="AP022601">
    <property type="protein sequence ID" value="BBY94340.1"/>
    <property type="molecule type" value="Genomic_DNA"/>
</dbReference>
<keyword evidence="3" id="KW-1185">Reference proteome</keyword>
<evidence type="ECO:0000313" key="3">
    <source>
        <dbReference type="Proteomes" id="UP000465785"/>
    </source>
</evidence>
<evidence type="ECO:0000313" key="2">
    <source>
        <dbReference type="EMBL" id="BBY94340.1"/>
    </source>
</evidence>
<sequence>MHRAIGEQLQDCGAHVTAPAAAATAGSAAPTATTGAEAGAEAEAGTEAAGAEAAETGTESCVAAMFTDVLAEPATGLPTLFVQRTTVFRTDGGREAESAARERALRWCEWGVHVCVFSFGQEARSALPIR</sequence>
<protein>
    <submittedName>
        <fullName evidence="2">Uncharacterized protein</fullName>
    </submittedName>
</protein>
<evidence type="ECO:0000256" key="1">
    <source>
        <dbReference type="SAM" id="MobiDB-lite"/>
    </source>
</evidence>
<gene>
    <name evidence="2" type="ORF">MGALJ_40090</name>
</gene>
<accession>A0A9W4BAW3</accession>
<dbReference type="KEGG" id="mgau:MGALJ_40090"/>
<dbReference type="Proteomes" id="UP000465785">
    <property type="component" value="Chromosome"/>
</dbReference>
<dbReference type="AlphaFoldDB" id="A0A9W4BAW3"/>
<reference evidence="2 3" key="1">
    <citation type="journal article" date="2019" name="Emerg. Microbes Infect.">
        <title>Comprehensive subspecies identification of 175 nontuberculous mycobacteria species based on 7547 genomic profiles.</title>
        <authorList>
            <person name="Matsumoto Y."/>
            <person name="Kinjo T."/>
            <person name="Motooka D."/>
            <person name="Nabeya D."/>
            <person name="Jung N."/>
            <person name="Uechi K."/>
            <person name="Horii T."/>
            <person name="Iida T."/>
            <person name="Fujita J."/>
            <person name="Nakamura S."/>
        </authorList>
    </citation>
    <scope>NUCLEOTIDE SEQUENCE [LARGE SCALE GENOMIC DNA]</scope>
    <source>
        <strain evidence="2 3">JCM 6399</strain>
    </source>
</reference>
<name>A0A9W4BAW3_9MYCO</name>
<feature type="region of interest" description="Disordered" evidence="1">
    <location>
        <begin position="26"/>
        <end position="54"/>
    </location>
</feature>